<dbReference type="EMBL" id="LT552383">
    <property type="protein sequence ID" value="SAL99055.1"/>
    <property type="molecule type" value="Genomic_DNA"/>
</dbReference>
<dbReference type="AlphaFoldDB" id="A0A163JA83"/>
<gene>
    <name evidence="1" type="primary">ABSGL_04626.1 scaffold 5475</name>
</gene>
<dbReference type="Proteomes" id="UP000078561">
    <property type="component" value="Unassembled WGS sequence"/>
</dbReference>
<dbReference type="Gene3D" id="1.10.630.10">
    <property type="entry name" value="Cytochrome P450"/>
    <property type="match status" value="1"/>
</dbReference>
<dbReference type="GO" id="GO:0020037">
    <property type="term" value="F:heme binding"/>
    <property type="evidence" value="ECO:0007669"/>
    <property type="project" value="InterPro"/>
</dbReference>
<name>A0A163JA83_ABSGL</name>
<evidence type="ECO:0008006" key="3">
    <source>
        <dbReference type="Google" id="ProtNLM"/>
    </source>
</evidence>
<evidence type="ECO:0000313" key="2">
    <source>
        <dbReference type="Proteomes" id="UP000078561"/>
    </source>
</evidence>
<accession>A0A163JA83</accession>
<dbReference type="InParanoid" id="A0A163JA83"/>
<dbReference type="GO" id="GO:0005506">
    <property type="term" value="F:iron ion binding"/>
    <property type="evidence" value="ECO:0007669"/>
    <property type="project" value="InterPro"/>
</dbReference>
<dbReference type="STRING" id="4829.A0A163JA83"/>
<proteinExistence type="predicted"/>
<sequence>MLVSVIKEVMYSEKLKNQYTLPCIVAAIATLGSVILIQRRQSEIEDDGIATVPYILPLFGSTLLHNRNELKFAKETAEKYGPVYRAHLFGKIVTVVGAGHAEEVFTHPNMSFNASQEKKFKASHFFMDSPFELRKNSIQDSIVKELTPKLKQYSPRAYLEVQKKLNSTSC</sequence>
<dbReference type="GO" id="GO:0016705">
    <property type="term" value="F:oxidoreductase activity, acting on paired donors, with incorporation or reduction of molecular oxygen"/>
    <property type="evidence" value="ECO:0007669"/>
    <property type="project" value="InterPro"/>
</dbReference>
<dbReference type="GO" id="GO:0004497">
    <property type="term" value="F:monooxygenase activity"/>
    <property type="evidence" value="ECO:0007669"/>
    <property type="project" value="InterPro"/>
</dbReference>
<dbReference type="OrthoDB" id="2286682at2759"/>
<evidence type="ECO:0000313" key="1">
    <source>
        <dbReference type="EMBL" id="SAL99055.1"/>
    </source>
</evidence>
<dbReference type="SUPFAM" id="SSF48264">
    <property type="entry name" value="Cytochrome P450"/>
    <property type="match status" value="1"/>
</dbReference>
<protein>
    <recommendedName>
        <fullName evidence="3">Cytochrome P450</fullName>
    </recommendedName>
</protein>
<keyword evidence="2" id="KW-1185">Reference proteome</keyword>
<organism evidence="1">
    <name type="scientific">Absidia glauca</name>
    <name type="common">Pin mould</name>
    <dbReference type="NCBI Taxonomy" id="4829"/>
    <lineage>
        <taxon>Eukaryota</taxon>
        <taxon>Fungi</taxon>
        <taxon>Fungi incertae sedis</taxon>
        <taxon>Mucoromycota</taxon>
        <taxon>Mucoromycotina</taxon>
        <taxon>Mucoromycetes</taxon>
        <taxon>Mucorales</taxon>
        <taxon>Cunninghamellaceae</taxon>
        <taxon>Absidia</taxon>
    </lineage>
</organism>
<reference evidence="1" key="1">
    <citation type="submission" date="2016-04" db="EMBL/GenBank/DDBJ databases">
        <authorList>
            <person name="Evans L.H."/>
            <person name="Alamgir A."/>
            <person name="Owens N."/>
            <person name="Weber N.D."/>
            <person name="Virtaneva K."/>
            <person name="Barbian K."/>
            <person name="Babar A."/>
            <person name="Rosenke K."/>
        </authorList>
    </citation>
    <scope>NUCLEOTIDE SEQUENCE [LARGE SCALE GENOMIC DNA]</scope>
    <source>
        <strain evidence="1">CBS 101.48</strain>
    </source>
</reference>
<dbReference type="InterPro" id="IPR036396">
    <property type="entry name" value="Cyt_P450_sf"/>
</dbReference>